<feature type="transmembrane region" description="Helical" evidence="1">
    <location>
        <begin position="20"/>
        <end position="40"/>
    </location>
</feature>
<evidence type="ECO:0000256" key="1">
    <source>
        <dbReference type="SAM" id="Phobius"/>
    </source>
</evidence>
<reference evidence="3" key="1">
    <citation type="submission" date="2016-10" db="EMBL/GenBank/DDBJ databases">
        <authorList>
            <person name="Varghese N."/>
            <person name="Submissions S."/>
        </authorList>
    </citation>
    <scope>NUCLEOTIDE SEQUENCE [LARGE SCALE GENOMIC DNA]</scope>
    <source>
        <strain evidence="3">DSM 10002</strain>
    </source>
</reference>
<keyword evidence="3" id="KW-1185">Reference proteome</keyword>
<dbReference type="Proteomes" id="UP000214355">
    <property type="component" value="Chromosome I"/>
</dbReference>
<protein>
    <submittedName>
        <fullName evidence="2">Uncharacterized protein</fullName>
    </submittedName>
</protein>
<organism evidence="2 3">
    <name type="scientific">Arcanobacterium phocae</name>
    <dbReference type="NCBI Taxonomy" id="131112"/>
    <lineage>
        <taxon>Bacteria</taxon>
        <taxon>Bacillati</taxon>
        <taxon>Actinomycetota</taxon>
        <taxon>Actinomycetes</taxon>
        <taxon>Actinomycetales</taxon>
        <taxon>Actinomycetaceae</taxon>
        <taxon>Arcanobacterium</taxon>
    </lineage>
</organism>
<keyword evidence="1" id="KW-1133">Transmembrane helix</keyword>
<gene>
    <name evidence="2" type="ORF">SAMN04489737_0043</name>
</gene>
<dbReference type="RefSeq" id="WP_157672831.1">
    <property type="nucleotide sequence ID" value="NZ_JABAPL010000001.1"/>
</dbReference>
<evidence type="ECO:0000313" key="2">
    <source>
        <dbReference type="EMBL" id="SDU77516.1"/>
    </source>
</evidence>
<dbReference type="STRING" id="131112.SAMN04489737_0043"/>
<dbReference type="AlphaFoldDB" id="A0A1H2LAN6"/>
<keyword evidence="1" id="KW-0472">Membrane</keyword>
<evidence type="ECO:0000313" key="3">
    <source>
        <dbReference type="Proteomes" id="UP000214355"/>
    </source>
</evidence>
<accession>A0A1H2LAN6</accession>
<proteinExistence type="predicted"/>
<dbReference type="EMBL" id="LT629804">
    <property type="protein sequence ID" value="SDU77516.1"/>
    <property type="molecule type" value="Genomic_DNA"/>
</dbReference>
<sequence length="54" mass="5616">MSAVGALLIWAFVARIDANTLIMVAGVGIIVLAGLSFFLFQETESTSIASTKLG</sequence>
<dbReference type="GeneID" id="65345530"/>
<name>A0A1H2LAN6_9ACTO</name>
<keyword evidence="1" id="KW-0812">Transmembrane</keyword>